<dbReference type="Pfam" id="PF00270">
    <property type="entry name" value="DEAD"/>
    <property type="match status" value="1"/>
</dbReference>
<evidence type="ECO:0000256" key="10">
    <source>
        <dbReference type="ARBA" id="ARBA00061104"/>
    </source>
</evidence>
<feature type="domain" description="Helicase ATP-binding" evidence="14">
    <location>
        <begin position="572"/>
        <end position="733"/>
    </location>
</feature>
<dbReference type="InterPro" id="IPR047112">
    <property type="entry name" value="RecG/Mfd"/>
</dbReference>
<dbReference type="GO" id="GO:0003684">
    <property type="term" value="F:damaged DNA binding"/>
    <property type="evidence" value="ECO:0007669"/>
    <property type="project" value="InterPro"/>
</dbReference>
<dbReference type="GO" id="GO:0005737">
    <property type="term" value="C:cytoplasm"/>
    <property type="evidence" value="ECO:0007669"/>
    <property type="project" value="UniProtKB-SubCell"/>
</dbReference>
<dbReference type="EC" id="3.6.4.-" evidence="13"/>
<dbReference type="GO" id="GO:0006355">
    <property type="term" value="P:regulation of DNA-templated transcription"/>
    <property type="evidence" value="ECO:0007669"/>
    <property type="project" value="UniProtKB-UniRule"/>
</dbReference>
<dbReference type="SMART" id="SM00487">
    <property type="entry name" value="DEXDc"/>
    <property type="match status" value="1"/>
</dbReference>
<dbReference type="FunFam" id="3.40.50.300:FF:000546">
    <property type="entry name" value="Transcription-repair-coupling factor"/>
    <property type="match status" value="1"/>
</dbReference>
<dbReference type="InterPro" id="IPR041471">
    <property type="entry name" value="UvrB_inter"/>
</dbReference>
<dbReference type="SMART" id="SM00490">
    <property type="entry name" value="HELICc"/>
    <property type="match status" value="1"/>
</dbReference>
<dbReference type="InterPro" id="IPR027417">
    <property type="entry name" value="P-loop_NTPase"/>
</dbReference>
<dbReference type="HAMAP" id="MF_00969">
    <property type="entry name" value="TRCF"/>
    <property type="match status" value="1"/>
</dbReference>
<comment type="subcellular location">
    <subcellularLocation>
        <location evidence="1 13">Cytoplasm</location>
    </subcellularLocation>
</comment>
<evidence type="ECO:0000259" key="15">
    <source>
        <dbReference type="PROSITE" id="PS51194"/>
    </source>
</evidence>
<keyword evidence="3 13" id="KW-0547">Nucleotide-binding</keyword>
<evidence type="ECO:0000256" key="12">
    <source>
        <dbReference type="ARBA" id="ARBA00070128"/>
    </source>
</evidence>
<evidence type="ECO:0000256" key="2">
    <source>
        <dbReference type="ARBA" id="ARBA00022490"/>
    </source>
</evidence>
<keyword evidence="6" id="KW-0347">Helicase</keyword>
<gene>
    <name evidence="13 16" type="primary">mfd</name>
    <name evidence="16" type="ORF">M9189_03540</name>
</gene>
<accession>A0A9J6ZR38</accession>
<comment type="similarity">
    <text evidence="11 13">In the C-terminal section; belongs to the helicase family. RecG subfamily.</text>
</comment>
<dbReference type="Gene3D" id="2.40.10.170">
    <property type="match status" value="1"/>
</dbReference>
<dbReference type="Proteomes" id="UP001056426">
    <property type="component" value="Chromosome"/>
</dbReference>
<evidence type="ECO:0000256" key="5">
    <source>
        <dbReference type="ARBA" id="ARBA00022801"/>
    </source>
</evidence>
<keyword evidence="5 13" id="KW-0378">Hydrolase</keyword>
<dbReference type="InterPro" id="IPR011545">
    <property type="entry name" value="DEAD/DEAH_box_helicase_dom"/>
</dbReference>
<dbReference type="InterPro" id="IPR001650">
    <property type="entry name" value="Helicase_C-like"/>
</dbReference>
<dbReference type="InterPro" id="IPR004576">
    <property type="entry name" value="Mfd"/>
</dbReference>
<evidence type="ECO:0000259" key="14">
    <source>
        <dbReference type="PROSITE" id="PS51192"/>
    </source>
</evidence>
<dbReference type="InterPro" id="IPR037235">
    <property type="entry name" value="TRCF-like_C_D7"/>
</dbReference>
<comment type="function">
    <text evidence="13">Couples transcription and DNA repair by recognizing RNA polymerase (RNAP) stalled at DNA lesions. Mediates ATP-dependent release of RNAP and its truncated transcript from the DNA, and recruitment of nucleotide excision repair machinery to the damaged site.</text>
</comment>
<keyword evidence="7 13" id="KW-0067">ATP-binding</keyword>
<evidence type="ECO:0000256" key="11">
    <source>
        <dbReference type="ARBA" id="ARBA00061399"/>
    </source>
</evidence>
<evidence type="ECO:0000256" key="6">
    <source>
        <dbReference type="ARBA" id="ARBA00022806"/>
    </source>
</evidence>
<dbReference type="InterPro" id="IPR014001">
    <property type="entry name" value="Helicase_ATP-bd"/>
</dbReference>
<dbReference type="GO" id="GO:0003678">
    <property type="term" value="F:DNA helicase activity"/>
    <property type="evidence" value="ECO:0007669"/>
    <property type="project" value="TreeGrafter"/>
</dbReference>
<dbReference type="Gene3D" id="3.40.50.11180">
    <property type="match status" value="1"/>
</dbReference>
<dbReference type="SMART" id="SM00982">
    <property type="entry name" value="TRCF"/>
    <property type="match status" value="1"/>
</dbReference>
<dbReference type="RefSeq" id="WP_250724624.1">
    <property type="nucleotide sequence ID" value="NZ_CP098400.1"/>
</dbReference>
<dbReference type="Pfam" id="PF00271">
    <property type="entry name" value="Helicase_C"/>
    <property type="match status" value="1"/>
</dbReference>
<proteinExistence type="inferred from homology"/>
<dbReference type="SMART" id="SM01058">
    <property type="entry name" value="CarD_TRCF"/>
    <property type="match status" value="1"/>
</dbReference>
<dbReference type="Pfam" id="PF17757">
    <property type="entry name" value="UvrB_inter"/>
    <property type="match status" value="1"/>
</dbReference>
<keyword evidence="9 13" id="KW-0234">DNA repair</keyword>
<dbReference type="PANTHER" id="PTHR47964">
    <property type="entry name" value="ATP-DEPENDENT DNA HELICASE HOMOLOG RECG, CHLOROPLASTIC"/>
    <property type="match status" value="1"/>
</dbReference>
<evidence type="ECO:0000256" key="4">
    <source>
        <dbReference type="ARBA" id="ARBA00022763"/>
    </source>
</evidence>
<dbReference type="Gene3D" id="3.40.50.300">
    <property type="entry name" value="P-loop containing nucleotide triphosphate hydrolases"/>
    <property type="match status" value="2"/>
</dbReference>
<dbReference type="Pfam" id="PF03461">
    <property type="entry name" value="TRCF"/>
    <property type="match status" value="1"/>
</dbReference>
<evidence type="ECO:0000313" key="16">
    <source>
        <dbReference type="EMBL" id="URW80428.1"/>
    </source>
</evidence>
<dbReference type="Gene3D" id="3.90.1150.50">
    <property type="entry name" value="Transcription-repair-coupling factor, D7 domain"/>
    <property type="match status" value="1"/>
</dbReference>
<keyword evidence="17" id="KW-1185">Reference proteome</keyword>
<dbReference type="SUPFAM" id="SSF52540">
    <property type="entry name" value="P-loop containing nucleoside triphosphate hydrolases"/>
    <property type="match status" value="4"/>
</dbReference>
<dbReference type="InterPro" id="IPR036101">
    <property type="entry name" value="CarD-like/TRCF_RID_sf"/>
</dbReference>
<evidence type="ECO:0000256" key="1">
    <source>
        <dbReference type="ARBA" id="ARBA00004496"/>
    </source>
</evidence>
<keyword evidence="4 13" id="KW-0227">DNA damage</keyword>
<evidence type="ECO:0000256" key="7">
    <source>
        <dbReference type="ARBA" id="ARBA00022840"/>
    </source>
</evidence>
<dbReference type="NCBIfam" id="TIGR00580">
    <property type="entry name" value="mfd"/>
    <property type="match status" value="1"/>
</dbReference>
<keyword evidence="2 13" id="KW-0963">Cytoplasm</keyword>
<dbReference type="Gene3D" id="3.30.2060.10">
    <property type="entry name" value="Penicillin-binding protein 1b domain"/>
    <property type="match status" value="1"/>
</dbReference>
<dbReference type="AlphaFoldDB" id="A0A9J6ZR38"/>
<dbReference type="EMBL" id="CP098400">
    <property type="protein sequence ID" value="URW80428.1"/>
    <property type="molecule type" value="Genomic_DNA"/>
</dbReference>
<reference evidence="16" key="2">
    <citation type="submission" date="2022-06" db="EMBL/GenBank/DDBJ databases">
        <title>Xiashengella guii gen. nov. sp. nov., a bacterium isolated form anaerobic digestion tank.</title>
        <authorList>
            <person name="Huang H."/>
        </authorList>
    </citation>
    <scope>NUCLEOTIDE SEQUENCE</scope>
    <source>
        <strain evidence="16">Ai-910</strain>
    </source>
</reference>
<dbReference type="GO" id="GO:0000716">
    <property type="term" value="P:transcription-coupled nucleotide-excision repair, DNA damage recognition"/>
    <property type="evidence" value="ECO:0007669"/>
    <property type="project" value="UniProtKB-UniRule"/>
</dbReference>
<name>A0A9J6ZR38_9BACT</name>
<dbReference type="Pfam" id="PF02559">
    <property type="entry name" value="CarD_TRCF_RID"/>
    <property type="match status" value="1"/>
</dbReference>
<reference evidence="16" key="1">
    <citation type="submission" date="2022-05" db="EMBL/GenBank/DDBJ databases">
        <authorList>
            <person name="Sun X."/>
        </authorList>
    </citation>
    <scope>NUCLEOTIDE SEQUENCE</scope>
    <source>
        <strain evidence="16">Ai-910</strain>
    </source>
</reference>
<dbReference type="InterPro" id="IPR003711">
    <property type="entry name" value="CarD-like/TRCF_RID"/>
</dbReference>
<dbReference type="PROSITE" id="PS51194">
    <property type="entry name" value="HELICASE_CTER"/>
    <property type="match status" value="1"/>
</dbReference>
<dbReference type="GO" id="GO:0005524">
    <property type="term" value="F:ATP binding"/>
    <property type="evidence" value="ECO:0007669"/>
    <property type="project" value="UniProtKB-UniRule"/>
</dbReference>
<dbReference type="KEGG" id="alkq:M9189_03540"/>
<feature type="domain" description="Helicase C-terminal" evidence="15">
    <location>
        <begin position="754"/>
        <end position="908"/>
    </location>
</feature>
<dbReference type="PANTHER" id="PTHR47964:SF1">
    <property type="entry name" value="ATP-DEPENDENT DNA HELICASE HOMOLOG RECG, CHLOROPLASTIC"/>
    <property type="match status" value="1"/>
</dbReference>
<dbReference type="GO" id="GO:0016787">
    <property type="term" value="F:hydrolase activity"/>
    <property type="evidence" value="ECO:0007669"/>
    <property type="project" value="UniProtKB-KW"/>
</dbReference>
<dbReference type="PROSITE" id="PS51192">
    <property type="entry name" value="HELICASE_ATP_BIND_1"/>
    <property type="match status" value="1"/>
</dbReference>
<dbReference type="SUPFAM" id="SSF141259">
    <property type="entry name" value="CarD-like"/>
    <property type="match status" value="1"/>
</dbReference>
<dbReference type="CDD" id="cd17991">
    <property type="entry name" value="DEXHc_TRCF"/>
    <property type="match status" value="1"/>
</dbReference>
<evidence type="ECO:0000256" key="9">
    <source>
        <dbReference type="ARBA" id="ARBA00023204"/>
    </source>
</evidence>
<keyword evidence="8 13" id="KW-0238">DNA-binding</keyword>
<evidence type="ECO:0000256" key="13">
    <source>
        <dbReference type="HAMAP-Rule" id="MF_00969"/>
    </source>
</evidence>
<evidence type="ECO:0000256" key="3">
    <source>
        <dbReference type="ARBA" id="ARBA00022741"/>
    </source>
</evidence>
<evidence type="ECO:0000256" key="8">
    <source>
        <dbReference type="ARBA" id="ARBA00023125"/>
    </source>
</evidence>
<dbReference type="InterPro" id="IPR005118">
    <property type="entry name" value="TRCF_C"/>
</dbReference>
<comment type="similarity">
    <text evidence="10 13">In the N-terminal section; belongs to the UvrB family.</text>
</comment>
<protein>
    <recommendedName>
        <fullName evidence="12 13">Transcription-repair-coupling factor</fullName>
        <shortName evidence="13">TRCF</shortName>
        <ecNumber evidence="13">3.6.4.-</ecNumber>
    </recommendedName>
</protein>
<organism evidence="16 17">
    <name type="scientific">Xiashengella succiniciproducens</name>
    <dbReference type="NCBI Taxonomy" id="2949635"/>
    <lineage>
        <taxon>Bacteria</taxon>
        <taxon>Pseudomonadati</taxon>
        <taxon>Bacteroidota</taxon>
        <taxon>Bacteroidia</taxon>
        <taxon>Marinilabiliales</taxon>
        <taxon>Marinilabiliaceae</taxon>
        <taxon>Xiashengella</taxon>
    </lineage>
</organism>
<evidence type="ECO:0000313" key="17">
    <source>
        <dbReference type="Proteomes" id="UP001056426"/>
    </source>
</evidence>
<sequence>MSLTKALLQKYKDHPNYNEFLKWLKSPSQPIHIKGLTGSSPTLLVSALKDLRPQLVITPDKESAGYFYYDLAQINGEDSVFFLSSSYKRSPEFGHPDSNQMILRTEALQKLREAGPGSFIVTYTEALVEKVPGSSVIQQQTLRINKNEKTDLYFVADFLKELGFQRTDFVYEPGSYSVRGSILDVYSFSHDDPFRIDFFGDEVESIRSFDIETQLSKEDFDTITIIPDLTADNTEDYLPLSQALGDDFLIWIDSPVLIRDQMNRIVQKVDERNASAPREDLAELKIPASGQLADGGQLFAGLLSRPMAILNTAHGFQPGCILTFNCSPQPSFRKNFELVEKDIQQRLQDLYRVIVLSDNDRQLERLRQIFNDRASNIEYEELNKALHEGFVDHDLRLCIYTDHQIFDRYHKFTLRTDKARAARQAISLRELTRLNPGDYVVHIDHGIGRFGGLVTIEENGVKQEAIQLIYRDNDVLLVNIHSLHRISKYKGGEGEPPKVHKLGHSAWARMKEKTSKKVKDIARELIALYARRKAEPGYAFSPDSYMQTELEASFIYEDTPDQYKATRDVKQDMESPNPMDRLVCGDVGFGKTEIAIRAAFKAASDNKQVAVLVPTTILAFQHYRTFRDRLADFPVRIEYISRLRKTSEIREILRDTQKGKVDILIGTHRLIGKDVQFKDLGLLIVDEEQRFGVAVKDKLKSLKVNVDTLTLSATPIPRTLQFSLMGARDLSILNTPPANRYPIFTELHSFNEDIIKEAISYEVERGGQVFFINNRIHNIEEIEMLINRILPKVRTVVAHGRMDGPTLEKIMLDFMDGDFDVLIATSIIESGLDIPNANTIIINNAHQFGLSELHQLRGRVGRSNKKAFCYLLAPPLSSLTNDARRRLKILEEYSDLGSGFQIAMQDLDIRGAGNLLGGEQSGFIADIGYETYQRILEEALLELRETEFPELKQATTGTTQNGRVKYVNDCIIETDEDLRFPETYISNTAERMTLYRELDNIKEEYRLDEFRKNLEDRFGTLPQQADCLIEVVRMRIAAINLGIEKLTYKNKALRINFVSNPESPFYKSQIFGAILVWIQQHPKDIRIEEKEGRLRMIVPKMLSLNDCIGLIRALEAETNHSETVEGHLSH</sequence>
<dbReference type="SUPFAM" id="SSF143517">
    <property type="entry name" value="TRCF domain-like"/>
    <property type="match status" value="1"/>
</dbReference>